<dbReference type="Proteomes" id="UP000299102">
    <property type="component" value="Unassembled WGS sequence"/>
</dbReference>
<protein>
    <submittedName>
        <fullName evidence="2">Uncharacterized protein</fullName>
    </submittedName>
</protein>
<gene>
    <name evidence="2" type="ORF">EVAR_51777_1</name>
</gene>
<feature type="compositionally biased region" description="Basic residues" evidence="1">
    <location>
        <begin position="76"/>
        <end position="85"/>
    </location>
</feature>
<organism evidence="2 3">
    <name type="scientific">Eumeta variegata</name>
    <name type="common">Bagworm moth</name>
    <name type="synonym">Eumeta japonica</name>
    <dbReference type="NCBI Taxonomy" id="151549"/>
    <lineage>
        <taxon>Eukaryota</taxon>
        <taxon>Metazoa</taxon>
        <taxon>Ecdysozoa</taxon>
        <taxon>Arthropoda</taxon>
        <taxon>Hexapoda</taxon>
        <taxon>Insecta</taxon>
        <taxon>Pterygota</taxon>
        <taxon>Neoptera</taxon>
        <taxon>Endopterygota</taxon>
        <taxon>Lepidoptera</taxon>
        <taxon>Glossata</taxon>
        <taxon>Ditrysia</taxon>
        <taxon>Tineoidea</taxon>
        <taxon>Psychidae</taxon>
        <taxon>Oiketicinae</taxon>
        <taxon>Eumeta</taxon>
    </lineage>
</organism>
<proteinExistence type="predicted"/>
<name>A0A4C1XAY0_EUMVA</name>
<comment type="caution">
    <text evidence="2">The sequence shown here is derived from an EMBL/GenBank/DDBJ whole genome shotgun (WGS) entry which is preliminary data.</text>
</comment>
<feature type="region of interest" description="Disordered" evidence="1">
    <location>
        <begin position="69"/>
        <end position="93"/>
    </location>
</feature>
<keyword evidence="3" id="KW-1185">Reference proteome</keyword>
<evidence type="ECO:0000256" key="1">
    <source>
        <dbReference type="SAM" id="MobiDB-lite"/>
    </source>
</evidence>
<reference evidence="2 3" key="1">
    <citation type="journal article" date="2019" name="Commun. Biol.">
        <title>The bagworm genome reveals a unique fibroin gene that provides high tensile strength.</title>
        <authorList>
            <person name="Kono N."/>
            <person name="Nakamura H."/>
            <person name="Ohtoshi R."/>
            <person name="Tomita M."/>
            <person name="Numata K."/>
            <person name="Arakawa K."/>
        </authorList>
    </citation>
    <scope>NUCLEOTIDE SEQUENCE [LARGE SCALE GENOMIC DNA]</scope>
</reference>
<accession>A0A4C1XAY0</accession>
<dbReference type="AlphaFoldDB" id="A0A4C1XAY0"/>
<dbReference type="EMBL" id="BGZK01000801">
    <property type="protein sequence ID" value="GBP61011.1"/>
    <property type="molecule type" value="Genomic_DNA"/>
</dbReference>
<evidence type="ECO:0000313" key="2">
    <source>
        <dbReference type="EMBL" id="GBP61011.1"/>
    </source>
</evidence>
<sequence length="93" mass="10896">MCHAWKLLSDSRKRVTVVRPSEEEPWGDAGARGASYAHATIRRRVRFVILELRGARFCVRKKGRERVSRDVVERRVTRRRRRRSAPRAPGLKC</sequence>
<evidence type="ECO:0000313" key="3">
    <source>
        <dbReference type="Proteomes" id="UP000299102"/>
    </source>
</evidence>